<evidence type="ECO:0000313" key="6">
    <source>
        <dbReference type="Proteomes" id="UP000460287"/>
    </source>
</evidence>
<dbReference type="EMBL" id="VULX01000031">
    <property type="protein sequence ID" value="MSR92432.1"/>
    <property type="molecule type" value="Genomic_DNA"/>
</dbReference>
<dbReference type="InterPro" id="IPR036397">
    <property type="entry name" value="RNaseH_sf"/>
</dbReference>
<dbReference type="InterPro" id="IPR047201">
    <property type="entry name" value="ERI-1_3'hExo-like"/>
</dbReference>
<feature type="domain" description="Exonuclease" evidence="4">
    <location>
        <begin position="2"/>
        <end position="193"/>
    </location>
</feature>
<dbReference type="PANTHER" id="PTHR23044">
    <property type="entry name" value="3'-5' EXONUCLEASE ERI1-RELATED"/>
    <property type="match status" value="1"/>
</dbReference>
<dbReference type="SMART" id="SM00479">
    <property type="entry name" value="EXOIII"/>
    <property type="match status" value="1"/>
</dbReference>
<sequence length="303" mass="35548">MGYVIVDLEFNNLTNITKYHPGYFEDHGNLKDIDFDNEIIEIGAIKLDKYMNQTDELKVFIKPTIFADLNPKITEITHITEDMLKEGENFYDAITKLRDFVGQDILCSWAKDDVAELIKNARYHKYDIQTWLGDYIDLQEYCSRMLAKKKSLSLRNAVEELKINVESEKLHDALYDCLCTAKVFKRLYNARSVKNFVIKNVYNAAVFSAKNIEDKIIDKHKINYKCPHCGNELAVEEDFKYFGWRFISLCVCSRCKSKVLKEVIIKESLTGQEMYNEINTVLDDTAYLRYNYKFEKSLRNDKM</sequence>
<dbReference type="PANTHER" id="PTHR23044:SF61">
    <property type="entry name" value="3'-5' EXORIBONUCLEASE 1-RELATED"/>
    <property type="match status" value="1"/>
</dbReference>
<dbReference type="AlphaFoldDB" id="A0A7X2T298"/>
<evidence type="ECO:0000256" key="1">
    <source>
        <dbReference type="ARBA" id="ARBA00022722"/>
    </source>
</evidence>
<dbReference type="SUPFAM" id="SSF53098">
    <property type="entry name" value="Ribonuclease H-like"/>
    <property type="match status" value="1"/>
</dbReference>
<dbReference type="CDD" id="cd06133">
    <property type="entry name" value="ERI-1_3'hExo_like"/>
    <property type="match status" value="1"/>
</dbReference>
<protein>
    <submittedName>
        <fullName evidence="5">Exonuclease</fullName>
    </submittedName>
</protein>
<dbReference type="RefSeq" id="WP_154532330.1">
    <property type="nucleotide sequence ID" value="NZ_JAQXTV010000193.1"/>
</dbReference>
<name>A0A7X2T298_9CLOT</name>
<dbReference type="GO" id="GO:0003676">
    <property type="term" value="F:nucleic acid binding"/>
    <property type="evidence" value="ECO:0007669"/>
    <property type="project" value="InterPro"/>
</dbReference>
<dbReference type="Pfam" id="PF00929">
    <property type="entry name" value="RNase_T"/>
    <property type="match status" value="1"/>
</dbReference>
<comment type="caution">
    <text evidence="5">The sequence shown here is derived from an EMBL/GenBank/DDBJ whole genome shotgun (WGS) entry which is preliminary data.</text>
</comment>
<dbReference type="InterPro" id="IPR012337">
    <property type="entry name" value="RNaseH-like_sf"/>
</dbReference>
<keyword evidence="6" id="KW-1185">Reference proteome</keyword>
<keyword evidence="2" id="KW-0378">Hydrolase</keyword>
<dbReference type="Proteomes" id="UP000460287">
    <property type="component" value="Unassembled WGS sequence"/>
</dbReference>
<dbReference type="InterPro" id="IPR051274">
    <property type="entry name" value="3-5_Exoribonuclease"/>
</dbReference>
<evidence type="ECO:0000256" key="3">
    <source>
        <dbReference type="ARBA" id="ARBA00022839"/>
    </source>
</evidence>
<dbReference type="InterPro" id="IPR013520">
    <property type="entry name" value="Ribonucl_H"/>
</dbReference>
<keyword evidence="1" id="KW-0540">Nuclease</keyword>
<evidence type="ECO:0000259" key="4">
    <source>
        <dbReference type="SMART" id="SM00479"/>
    </source>
</evidence>
<evidence type="ECO:0000313" key="5">
    <source>
        <dbReference type="EMBL" id="MSR92432.1"/>
    </source>
</evidence>
<gene>
    <name evidence="5" type="ORF">FYJ33_13780</name>
</gene>
<dbReference type="Gene3D" id="3.30.420.10">
    <property type="entry name" value="Ribonuclease H-like superfamily/Ribonuclease H"/>
    <property type="match status" value="1"/>
</dbReference>
<keyword evidence="3 5" id="KW-0269">Exonuclease</keyword>
<accession>A0A7X2T298</accession>
<proteinExistence type="predicted"/>
<evidence type="ECO:0000256" key="2">
    <source>
        <dbReference type="ARBA" id="ARBA00022801"/>
    </source>
</evidence>
<organism evidence="5 6">
    <name type="scientific">Inconstantimicrobium porci</name>
    <dbReference type="NCBI Taxonomy" id="2652291"/>
    <lineage>
        <taxon>Bacteria</taxon>
        <taxon>Bacillati</taxon>
        <taxon>Bacillota</taxon>
        <taxon>Clostridia</taxon>
        <taxon>Eubacteriales</taxon>
        <taxon>Clostridiaceae</taxon>
        <taxon>Inconstantimicrobium</taxon>
    </lineage>
</organism>
<reference evidence="5 6" key="1">
    <citation type="submission" date="2019-08" db="EMBL/GenBank/DDBJ databases">
        <title>In-depth cultivation of the pig gut microbiome towards novel bacterial diversity and tailored functional studies.</title>
        <authorList>
            <person name="Wylensek D."/>
            <person name="Hitch T.C.A."/>
            <person name="Clavel T."/>
        </authorList>
    </citation>
    <scope>NUCLEOTIDE SEQUENCE [LARGE SCALE GENOMIC DNA]</scope>
    <source>
        <strain evidence="5 6">WCA-383-APC-5B</strain>
    </source>
</reference>
<dbReference type="GO" id="GO:0000175">
    <property type="term" value="F:3'-5'-RNA exonuclease activity"/>
    <property type="evidence" value="ECO:0007669"/>
    <property type="project" value="InterPro"/>
</dbReference>